<dbReference type="SUPFAM" id="SSF51735">
    <property type="entry name" value="NAD(P)-binding Rossmann-fold domains"/>
    <property type="match status" value="1"/>
</dbReference>
<dbReference type="PIRSF" id="PIRSF000124">
    <property type="entry name" value="UDPglc_GDPman_dh"/>
    <property type="match status" value="1"/>
</dbReference>
<dbReference type="PANTHER" id="PTHR43491:SF1">
    <property type="entry name" value="UDP-N-ACETYL-D-MANNOSAMINE DEHYDROGENASE"/>
    <property type="match status" value="1"/>
</dbReference>
<dbReference type="GO" id="GO:0000271">
    <property type="term" value="P:polysaccharide biosynthetic process"/>
    <property type="evidence" value="ECO:0007669"/>
    <property type="project" value="InterPro"/>
</dbReference>
<dbReference type="InterPro" id="IPR008927">
    <property type="entry name" value="6-PGluconate_DH-like_C_sf"/>
</dbReference>
<dbReference type="AlphaFoldDB" id="X0WMU5"/>
<gene>
    <name evidence="3" type="ORF">S01H1_53489</name>
</gene>
<dbReference type="Pfam" id="PF00984">
    <property type="entry name" value="UDPG_MGDP_dh"/>
    <property type="match status" value="1"/>
</dbReference>
<organism evidence="3">
    <name type="scientific">marine sediment metagenome</name>
    <dbReference type="NCBI Taxonomy" id="412755"/>
    <lineage>
        <taxon>unclassified sequences</taxon>
        <taxon>metagenomes</taxon>
        <taxon>ecological metagenomes</taxon>
    </lineage>
</organism>
<evidence type="ECO:0000259" key="2">
    <source>
        <dbReference type="Pfam" id="PF03721"/>
    </source>
</evidence>
<dbReference type="GO" id="GO:0016628">
    <property type="term" value="F:oxidoreductase activity, acting on the CH-CH group of donors, NAD or NADP as acceptor"/>
    <property type="evidence" value="ECO:0007669"/>
    <property type="project" value="InterPro"/>
</dbReference>
<dbReference type="PIRSF" id="PIRSF500136">
    <property type="entry name" value="UDP_ManNAc_DH"/>
    <property type="match status" value="1"/>
</dbReference>
<reference evidence="3" key="1">
    <citation type="journal article" date="2014" name="Front. Microbiol.">
        <title>High frequency of phylogenetically diverse reductive dehalogenase-homologous genes in deep subseafloor sedimentary metagenomes.</title>
        <authorList>
            <person name="Kawai M."/>
            <person name="Futagami T."/>
            <person name="Toyoda A."/>
            <person name="Takaki Y."/>
            <person name="Nishi S."/>
            <person name="Hori S."/>
            <person name="Arai W."/>
            <person name="Tsubouchi T."/>
            <person name="Morono Y."/>
            <person name="Uchiyama I."/>
            <person name="Ito T."/>
            <person name="Fujiyama A."/>
            <person name="Inagaki F."/>
            <person name="Takami H."/>
        </authorList>
    </citation>
    <scope>NUCLEOTIDE SEQUENCE</scope>
    <source>
        <strain evidence="3">Expedition CK06-06</strain>
    </source>
</reference>
<dbReference type="SUPFAM" id="SSF48179">
    <property type="entry name" value="6-phosphogluconate dehydrogenase C-terminal domain-like"/>
    <property type="match status" value="1"/>
</dbReference>
<dbReference type="GO" id="GO:0051287">
    <property type="term" value="F:NAD binding"/>
    <property type="evidence" value="ECO:0007669"/>
    <property type="project" value="InterPro"/>
</dbReference>
<dbReference type="InterPro" id="IPR014026">
    <property type="entry name" value="UDP-Glc/GDP-Man_DH_dimer"/>
</dbReference>
<comment type="caution">
    <text evidence="3">The sequence shown here is derived from an EMBL/GenBank/DDBJ whole genome shotgun (WGS) entry which is preliminary data.</text>
</comment>
<dbReference type="InterPro" id="IPR028359">
    <property type="entry name" value="UDP_ManNAc/GlcNAc_DH"/>
</dbReference>
<evidence type="ECO:0008006" key="4">
    <source>
        <dbReference type="Google" id="ProtNLM"/>
    </source>
</evidence>
<feature type="domain" description="UDP-glucose/GDP-mannose dehydrogenase N-terminal" evidence="2">
    <location>
        <begin position="2"/>
        <end position="67"/>
    </location>
</feature>
<dbReference type="InterPro" id="IPR036291">
    <property type="entry name" value="NAD(P)-bd_dom_sf"/>
</dbReference>
<dbReference type="GO" id="GO:0016616">
    <property type="term" value="F:oxidoreductase activity, acting on the CH-OH group of donors, NAD or NADP as acceptor"/>
    <property type="evidence" value="ECO:0007669"/>
    <property type="project" value="InterPro"/>
</dbReference>
<feature type="domain" description="UDP-glucose/GDP-mannose dehydrogenase dimerisation" evidence="1">
    <location>
        <begin position="88"/>
        <end position="178"/>
    </location>
</feature>
<dbReference type="NCBIfam" id="TIGR03026">
    <property type="entry name" value="NDP-sugDHase"/>
    <property type="match status" value="1"/>
</dbReference>
<evidence type="ECO:0000313" key="3">
    <source>
        <dbReference type="EMBL" id="GAG24542.1"/>
    </source>
</evidence>
<dbReference type="InterPro" id="IPR001732">
    <property type="entry name" value="UDP-Glc/GDP-Man_DH_N"/>
</dbReference>
<feature type="non-terminal residue" evidence="3">
    <location>
        <position position="187"/>
    </location>
</feature>
<dbReference type="Pfam" id="PF03721">
    <property type="entry name" value="UDPG_MGDP_dh_N"/>
    <property type="match status" value="1"/>
</dbReference>
<dbReference type="EMBL" id="BARS01034638">
    <property type="protein sequence ID" value="GAG24542.1"/>
    <property type="molecule type" value="Genomic_DNA"/>
</dbReference>
<protein>
    <recommendedName>
        <fullName evidence="4">UDP-glucose/GDP-mannose dehydrogenase dimerisation domain-containing protein</fullName>
    </recommendedName>
</protein>
<dbReference type="Gene3D" id="3.40.50.720">
    <property type="entry name" value="NAD(P)-binding Rossmann-like Domain"/>
    <property type="match status" value="2"/>
</dbReference>
<dbReference type="InterPro" id="IPR017476">
    <property type="entry name" value="UDP-Glc/GDP-Man"/>
</dbReference>
<proteinExistence type="predicted"/>
<dbReference type="PANTHER" id="PTHR43491">
    <property type="entry name" value="UDP-N-ACETYL-D-MANNOSAMINE DEHYDROGENASE"/>
    <property type="match status" value="1"/>
</dbReference>
<accession>X0WMU5</accession>
<evidence type="ECO:0000259" key="1">
    <source>
        <dbReference type="Pfam" id="PF00984"/>
    </source>
</evidence>
<sequence>MLIILESTVYPGTTEEILLPILESKKLKAEKDFYLAYSPERIDLGNKRFEVGKIPKVVGGIGEKSLRIATLLYREVMGNAHPVSSPKVAEATKLLENTFRTVNIAFVNEVAIACRKFGIDVWEVIEAARSKPFGFMAFYPGPGAGGPCLLPSSHLLTWKAKNEGLEMKLLETASALNEARPAGVVEA</sequence>
<name>X0WMU5_9ZZZZ</name>